<dbReference type="EMBL" id="BARW01019826">
    <property type="protein sequence ID" value="GAI99845.1"/>
    <property type="molecule type" value="Genomic_DNA"/>
</dbReference>
<keyword evidence="1" id="KW-0812">Transmembrane</keyword>
<name>X1UIX1_9ZZZZ</name>
<feature type="transmembrane region" description="Helical" evidence="1">
    <location>
        <begin position="29"/>
        <end position="50"/>
    </location>
</feature>
<keyword evidence="1" id="KW-1133">Transmembrane helix</keyword>
<protein>
    <submittedName>
        <fullName evidence="2">Uncharacterized protein</fullName>
    </submittedName>
</protein>
<evidence type="ECO:0000313" key="2">
    <source>
        <dbReference type="EMBL" id="GAI99845.1"/>
    </source>
</evidence>
<reference evidence="2" key="1">
    <citation type="journal article" date="2014" name="Front. Microbiol.">
        <title>High frequency of phylogenetically diverse reductive dehalogenase-homologous genes in deep subseafloor sedimentary metagenomes.</title>
        <authorList>
            <person name="Kawai M."/>
            <person name="Futagami T."/>
            <person name="Toyoda A."/>
            <person name="Takaki Y."/>
            <person name="Nishi S."/>
            <person name="Hori S."/>
            <person name="Arai W."/>
            <person name="Tsubouchi T."/>
            <person name="Morono Y."/>
            <person name="Uchiyama I."/>
            <person name="Ito T."/>
            <person name="Fujiyama A."/>
            <person name="Inagaki F."/>
            <person name="Takami H."/>
        </authorList>
    </citation>
    <scope>NUCLEOTIDE SEQUENCE</scope>
    <source>
        <strain evidence="2">Expedition CK06-06</strain>
    </source>
</reference>
<proteinExistence type="predicted"/>
<sequence length="51" mass="6100">MDDEFFIKYLELIQKIIERMARNSFQIKTWTATLFAAIIVLTYSIINILIF</sequence>
<accession>X1UIX1</accession>
<keyword evidence="1" id="KW-0472">Membrane</keyword>
<organism evidence="2">
    <name type="scientific">marine sediment metagenome</name>
    <dbReference type="NCBI Taxonomy" id="412755"/>
    <lineage>
        <taxon>unclassified sequences</taxon>
        <taxon>metagenomes</taxon>
        <taxon>ecological metagenomes</taxon>
    </lineage>
</organism>
<evidence type="ECO:0000256" key="1">
    <source>
        <dbReference type="SAM" id="Phobius"/>
    </source>
</evidence>
<comment type="caution">
    <text evidence="2">The sequence shown here is derived from an EMBL/GenBank/DDBJ whole genome shotgun (WGS) entry which is preliminary data.</text>
</comment>
<dbReference type="AlphaFoldDB" id="X1UIX1"/>
<feature type="non-terminal residue" evidence="2">
    <location>
        <position position="51"/>
    </location>
</feature>
<gene>
    <name evidence="2" type="ORF">S12H4_33620</name>
</gene>